<evidence type="ECO:0000259" key="1">
    <source>
        <dbReference type="Pfam" id="PF18093"/>
    </source>
</evidence>
<proteinExistence type="predicted"/>
<reference evidence="2 3" key="1">
    <citation type="submission" date="2024-08" db="EMBL/GenBank/DDBJ databases">
        <title>Two novel Cytobacillus novel species.</title>
        <authorList>
            <person name="Liu G."/>
        </authorList>
    </citation>
    <scope>NUCLEOTIDE SEQUENCE [LARGE SCALE GENOMIC DNA]</scope>
    <source>
        <strain evidence="2 3">FJAT-54145</strain>
    </source>
</reference>
<feature type="domain" description="tRNA methyltransferase 5a/b N-terminal" evidence="1">
    <location>
        <begin position="44"/>
        <end position="71"/>
    </location>
</feature>
<dbReference type="Proteomes" id="UP001601059">
    <property type="component" value="Unassembled WGS sequence"/>
</dbReference>
<comment type="caution">
    <text evidence="2">The sequence shown here is derived from an EMBL/GenBank/DDBJ whole genome shotgun (WGS) entry which is preliminary data.</text>
</comment>
<keyword evidence="3" id="KW-1185">Reference proteome</keyword>
<sequence>MVRRIVPSELKKQSKSIHLEKWVWDFSSELEPCRSAFVKELIIEEIRRGLMKEGLVDEDTRITKEHGDLYLNLNRQRANVSLRRVSSFE</sequence>
<dbReference type="RefSeq" id="WP_389359719.1">
    <property type="nucleotide sequence ID" value="NZ_JBIACK010000002.1"/>
</dbReference>
<dbReference type="EMBL" id="JBIACK010000002">
    <property type="protein sequence ID" value="MFE8700496.1"/>
    <property type="molecule type" value="Genomic_DNA"/>
</dbReference>
<dbReference type="Pfam" id="PF18093">
    <property type="entry name" value="Trm5_N"/>
    <property type="match status" value="1"/>
</dbReference>
<name>A0ABW6K8J9_9BACI</name>
<evidence type="ECO:0000313" key="2">
    <source>
        <dbReference type="EMBL" id="MFE8700496.1"/>
    </source>
</evidence>
<gene>
    <name evidence="2" type="ORF">ACFYKX_07725</name>
</gene>
<protein>
    <recommendedName>
        <fullName evidence="1">tRNA methyltransferase 5a/b N-terminal domain-containing protein</fullName>
    </recommendedName>
</protein>
<dbReference type="InterPro" id="IPR040601">
    <property type="entry name" value="Trm5a/b_N"/>
</dbReference>
<accession>A0ABW6K8J9</accession>
<organism evidence="2 3">
    <name type="scientific">Cytobacillus spartinae</name>
    <dbReference type="NCBI Taxonomy" id="3299023"/>
    <lineage>
        <taxon>Bacteria</taxon>
        <taxon>Bacillati</taxon>
        <taxon>Bacillota</taxon>
        <taxon>Bacilli</taxon>
        <taxon>Bacillales</taxon>
        <taxon>Bacillaceae</taxon>
        <taxon>Cytobacillus</taxon>
    </lineage>
</organism>
<evidence type="ECO:0000313" key="3">
    <source>
        <dbReference type="Proteomes" id="UP001601059"/>
    </source>
</evidence>